<feature type="region of interest" description="Disordered" evidence="14">
    <location>
        <begin position="36"/>
        <end position="62"/>
    </location>
</feature>
<dbReference type="PIRSF" id="PIRSF007892">
    <property type="entry name" value="NAGS_fungal"/>
    <property type="match status" value="1"/>
</dbReference>
<evidence type="ECO:0000256" key="5">
    <source>
        <dbReference type="ARBA" id="ARBA00012697"/>
    </source>
</evidence>
<evidence type="ECO:0000313" key="16">
    <source>
        <dbReference type="EMBL" id="KAK5062529.1"/>
    </source>
</evidence>
<dbReference type="InterPro" id="IPR036393">
    <property type="entry name" value="AceGlu_kinase-like_sf"/>
</dbReference>
<feature type="compositionally biased region" description="Low complexity" evidence="14">
    <location>
        <begin position="36"/>
        <end position="52"/>
    </location>
</feature>
<dbReference type="Pfam" id="PF04768">
    <property type="entry name" value="NAT"/>
    <property type="match status" value="1"/>
</dbReference>
<comment type="function">
    <text evidence="1 13">N-acetylglutamate synthase involved in arginine biosynthesis.</text>
</comment>
<comment type="subcellular location">
    <subcellularLocation>
        <location evidence="2 13">Mitochondrion</location>
    </subcellularLocation>
</comment>
<evidence type="ECO:0000256" key="6">
    <source>
        <dbReference type="ARBA" id="ARBA00018802"/>
    </source>
</evidence>
<evidence type="ECO:0000256" key="13">
    <source>
        <dbReference type="PIRNR" id="PIRNR007892"/>
    </source>
</evidence>
<evidence type="ECO:0000256" key="7">
    <source>
        <dbReference type="ARBA" id="ARBA00022605"/>
    </source>
</evidence>
<evidence type="ECO:0000256" key="2">
    <source>
        <dbReference type="ARBA" id="ARBA00004173"/>
    </source>
</evidence>
<dbReference type="PANTHER" id="PTHR23342:SF4">
    <property type="entry name" value="AMINO-ACID ACETYLTRANSFERASE, MITOCHONDRIAL"/>
    <property type="match status" value="1"/>
</dbReference>
<evidence type="ECO:0000256" key="3">
    <source>
        <dbReference type="ARBA" id="ARBA00004925"/>
    </source>
</evidence>
<evidence type="ECO:0000313" key="17">
    <source>
        <dbReference type="Proteomes" id="UP001358417"/>
    </source>
</evidence>
<dbReference type="GO" id="GO:0005759">
    <property type="term" value="C:mitochondrial matrix"/>
    <property type="evidence" value="ECO:0007669"/>
    <property type="project" value="TreeGrafter"/>
</dbReference>
<evidence type="ECO:0000256" key="12">
    <source>
        <dbReference type="ARBA" id="ARBA00048372"/>
    </source>
</evidence>
<comment type="caution">
    <text evidence="16">The sequence shown here is derived from an EMBL/GenBank/DDBJ whole genome shotgun (WGS) entry which is preliminary data.</text>
</comment>
<dbReference type="RefSeq" id="XP_064710801.1">
    <property type="nucleotide sequence ID" value="XM_064848177.1"/>
</dbReference>
<dbReference type="EC" id="2.3.1.1" evidence="5 13"/>
<keyword evidence="7 13" id="KW-0028">Amino-acid biosynthesis</keyword>
<gene>
    <name evidence="16" type="ORF">LTR84_004602</name>
</gene>
<comment type="catalytic activity">
    <reaction evidence="12 13">
        <text>L-glutamate + acetyl-CoA = N-acetyl-L-glutamate + CoA + H(+)</text>
        <dbReference type="Rhea" id="RHEA:24292"/>
        <dbReference type="ChEBI" id="CHEBI:15378"/>
        <dbReference type="ChEBI" id="CHEBI:29985"/>
        <dbReference type="ChEBI" id="CHEBI:44337"/>
        <dbReference type="ChEBI" id="CHEBI:57287"/>
        <dbReference type="ChEBI" id="CHEBI:57288"/>
        <dbReference type="EC" id="2.3.1.1"/>
    </reaction>
</comment>
<feature type="compositionally biased region" description="Low complexity" evidence="14">
    <location>
        <begin position="115"/>
        <end position="124"/>
    </location>
</feature>
<keyword evidence="11 13" id="KW-0012">Acyltransferase</keyword>
<dbReference type="Gene3D" id="3.40.1160.10">
    <property type="entry name" value="Acetylglutamate kinase-like"/>
    <property type="match status" value="1"/>
</dbReference>
<dbReference type="PANTHER" id="PTHR23342">
    <property type="entry name" value="N-ACETYLGLUTAMATE SYNTHASE"/>
    <property type="match status" value="1"/>
</dbReference>
<dbReference type="AlphaFoldDB" id="A0AAV9NMM2"/>
<name>A0AAV9NMM2_9EURO</name>
<evidence type="ECO:0000256" key="1">
    <source>
        <dbReference type="ARBA" id="ARBA00002294"/>
    </source>
</evidence>
<reference evidence="16 17" key="1">
    <citation type="submission" date="2023-08" db="EMBL/GenBank/DDBJ databases">
        <title>Black Yeasts Isolated from many extreme environments.</title>
        <authorList>
            <person name="Coleine C."/>
            <person name="Stajich J.E."/>
            <person name="Selbmann L."/>
        </authorList>
    </citation>
    <scope>NUCLEOTIDE SEQUENCE [LARGE SCALE GENOMIC DNA]</scope>
    <source>
        <strain evidence="16 17">CCFEE 5792</strain>
    </source>
</reference>
<sequence length="672" mass="74380">MSHSALTLSATAVKGHCSNSTHHNIAADALRSYLNSSNPVSTSRRSYSSQSSPHTKDEQKNSIRRDGWFAYSEKQRMANKEFFTNLLSSAATKRDAKAYISRLKTPERPQPPLTPSSSSTTQPLRAAKPQTQVNLGNLFTRGRAVESSPIFTQDWNAEEQALEEEETLHVALVKLNGVSVMSDSLLSGISRTLASLSRLSMAPCVVLEEDHQTKGKAYSEKLRTAADRLVAAIDNAGELGARRVDNALSLAADGRPRVFVRKLLTRPLRRGRIPVILPVAYSEEQQCAINITADQALLALTRELSSETILRRPNNTPEVPPQESQTTWKPISVDRIIVVDETGSIPSPKSLDQKHVFVNLAQEYSPLQEELRSSTDINVSLKHATNLKMFRDALQMLPHSSSGLLTTPSAAANTSSKQTDSQPAGVGVGTRRQKNPLIHNLLTDKPAYSSSLPSGRLIHDAQSSPTTDSTFVKRGMPLILLPNPDAQIWTAASTPRLKLTDPRIDLDRLVHLIDDSFNRTLDVEAYLRRVNNRIAGVIIAGAYEGGAILTWETPPHSNIRDTDTARLVPYLDKFAVLKKSQGAGGVADIVFNAMVRTCFPNGVCWRSRKDNPVNKWYFERSRGTWKIPDTNWTMFWTTPDLLASEKEQVFSDYESVCRNVQPTWADGKKILD</sequence>
<evidence type="ECO:0000256" key="10">
    <source>
        <dbReference type="ARBA" id="ARBA00023128"/>
    </source>
</evidence>
<dbReference type="Proteomes" id="UP001358417">
    <property type="component" value="Unassembled WGS sequence"/>
</dbReference>
<evidence type="ECO:0000256" key="8">
    <source>
        <dbReference type="ARBA" id="ARBA00022679"/>
    </source>
</evidence>
<dbReference type="GO" id="GO:0006592">
    <property type="term" value="P:ornithine biosynthetic process"/>
    <property type="evidence" value="ECO:0007669"/>
    <property type="project" value="TreeGrafter"/>
</dbReference>
<comment type="pathway">
    <text evidence="3 13">Amino-acid biosynthesis; L-arginine biosynthesis; N(2)-acetyl-L-ornithine from L-glutamate: step 1/4.</text>
</comment>
<feature type="region of interest" description="Disordered" evidence="14">
    <location>
        <begin position="102"/>
        <end position="129"/>
    </location>
</feature>
<dbReference type="PROSITE" id="PS51731">
    <property type="entry name" value="GNAT_NAGS"/>
    <property type="match status" value="1"/>
</dbReference>
<evidence type="ECO:0000256" key="9">
    <source>
        <dbReference type="ARBA" id="ARBA00022946"/>
    </source>
</evidence>
<evidence type="ECO:0000256" key="11">
    <source>
        <dbReference type="ARBA" id="ARBA00023315"/>
    </source>
</evidence>
<keyword evidence="17" id="KW-1185">Reference proteome</keyword>
<evidence type="ECO:0000256" key="4">
    <source>
        <dbReference type="ARBA" id="ARBA00008694"/>
    </source>
</evidence>
<dbReference type="InterPro" id="IPR011190">
    <property type="entry name" value="GlcNAc_Synth_fun"/>
</dbReference>
<keyword evidence="8 13" id="KW-0808">Transferase</keyword>
<dbReference type="GeneID" id="89972780"/>
<accession>A0AAV9NMM2</accession>
<dbReference type="CDD" id="cd04266">
    <property type="entry name" value="DUF619-NAGS-FABP"/>
    <property type="match status" value="1"/>
</dbReference>
<dbReference type="InterPro" id="IPR006855">
    <property type="entry name" value="Vertebrate-like_GNAT_dom"/>
</dbReference>
<organism evidence="16 17">
    <name type="scientific">Exophiala bonariae</name>
    <dbReference type="NCBI Taxonomy" id="1690606"/>
    <lineage>
        <taxon>Eukaryota</taxon>
        <taxon>Fungi</taxon>
        <taxon>Dikarya</taxon>
        <taxon>Ascomycota</taxon>
        <taxon>Pezizomycotina</taxon>
        <taxon>Eurotiomycetes</taxon>
        <taxon>Chaetothyriomycetidae</taxon>
        <taxon>Chaetothyriales</taxon>
        <taxon>Herpotrichiellaceae</taxon>
        <taxon>Exophiala</taxon>
    </lineage>
</organism>
<dbReference type="GO" id="GO:0004042">
    <property type="term" value="F:L-glutamate N-acetyltransferase activity"/>
    <property type="evidence" value="ECO:0007669"/>
    <property type="project" value="InterPro"/>
</dbReference>
<dbReference type="Gene3D" id="3.40.630.30">
    <property type="match status" value="1"/>
</dbReference>
<keyword evidence="10 13" id="KW-0496">Mitochondrion</keyword>
<dbReference type="GO" id="GO:0006526">
    <property type="term" value="P:L-arginine biosynthetic process"/>
    <property type="evidence" value="ECO:0007669"/>
    <property type="project" value="TreeGrafter"/>
</dbReference>
<evidence type="ECO:0000259" key="15">
    <source>
        <dbReference type="PROSITE" id="PS51731"/>
    </source>
</evidence>
<dbReference type="FunFam" id="3.40.630.30:FF:000049">
    <property type="entry name" value="Amino-acid acetyltransferase, mitochondrial"/>
    <property type="match status" value="1"/>
</dbReference>
<protein>
    <recommendedName>
        <fullName evidence="6 13">Amino-acid acetyltransferase, mitochondrial</fullName>
        <ecNumber evidence="5 13">2.3.1.1</ecNumber>
    </recommendedName>
    <alternativeName>
        <fullName evidence="13">Glutamate N-acetyltransferase</fullName>
    </alternativeName>
    <alternativeName>
        <fullName evidence="13">N-acetylglutamate synthase</fullName>
    </alternativeName>
</protein>
<dbReference type="EMBL" id="JAVRRD010000002">
    <property type="protein sequence ID" value="KAK5062529.1"/>
    <property type="molecule type" value="Genomic_DNA"/>
</dbReference>
<feature type="domain" description="N-acetyltransferase" evidence="15">
    <location>
        <begin position="493"/>
        <end position="660"/>
    </location>
</feature>
<feature type="region of interest" description="Disordered" evidence="14">
    <location>
        <begin position="404"/>
        <end position="430"/>
    </location>
</feature>
<comment type="similarity">
    <text evidence="4 13">Belongs to the acetyltransferase family.</text>
</comment>
<proteinExistence type="inferred from homology"/>
<evidence type="ECO:0000256" key="14">
    <source>
        <dbReference type="SAM" id="MobiDB-lite"/>
    </source>
</evidence>
<keyword evidence="9" id="KW-0809">Transit peptide</keyword>
<feature type="compositionally biased region" description="Polar residues" evidence="14">
    <location>
        <begin position="404"/>
        <end position="422"/>
    </location>
</feature>